<organism evidence="2">
    <name type="scientific">freshwater metagenome</name>
    <dbReference type="NCBI Taxonomy" id="449393"/>
    <lineage>
        <taxon>unclassified sequences</taxon>
        <taxon>metagenomes</taxon>
        <taxon>ecological metagenomes</taxon>
    </lineage>
</organism>
<proteinExistence type="predicted"/>
<dbReference type="InterPro" id="IPR036412">
    <property type="entry name" value="HAD-like_sf"/>
</dbReference>
<dbReference type="Gene3D" id="1.20.1440.100">
    <property type="entry name" value="SG protein - dephosphorylation function"/>
    <property type="match status" value="1"/>
</dbReference>
<dbReference type="InterPro" id="IPR023214">
    <property type="entry name" value="HAD_sf"/>
</dbReference>
<dbReference type="NCBIfam" id="TIGR01488">
    <property type="entry name" value="HAD-SF-IB"/>
    <property type="match status" value="1"/>
</dbReference>
<dbReference type="Gene3D" id="3.40.50.1000">
    <property type="entry name" value="HAD superfamily/HAD-like"/>
    <property type="match status" value="1"/>
</dbReference>
<dbReference type="Pfam" id="PF12710">
    <property type="entry name" value="HAD"/>
    <property type="match status" value="1"/>
</dbReference>
<keyword evidence="1" id="KW-1133">Transmembrane helix</keyword>
<accession>A0A6J7TB03</accession>
<keyword evidence="1" id="KW-0472">Membrane</keyword>
<protein>
    <submittedName>
        <fullName evidence="2">Unannotated protein</fullName>
    </submittedName>
</protein>
<dbReference type="InterPro" id="IPR050582">
    <property type="entry name" value="HAD-like_SerB"/>
</dbReference>
<dbReference type="SUPFAM" id="SSF56784">
    <property type="entry name" value="HAD-like"/>
    <property type="match status" value="1"/>
</dbReference>
<gene>
    <name evidence="2" type="ORF">UFOPK4301_00957</name>
</gene>
<dbReference type="AlphaFoldDB" id="A0A6J7TB03"/>
<reference evidence="2" key="1">
    <citation type="submission" date="2020-05" db="EMBL/GenBank/DDBJ databases">
        <authorList>
            <person name="Chiriac C."/>
            <person name="Salcher M."/>
            <person name="Ghai R."/>
            <person name="Kavagutti S V."/>
        </authorList>
    </citation>
    <scope>NUCLEOTIDE SEQUENCE</scope>
</reference>
<dbReference type="NCBIfam" id="TIGR01490">
    <property type="entry name" value="HAD-SF-IB-hyp1"/>
    <property type="match status" value="1"/>
</dbReference>
<evidence type="ECO:0000256" key="1">
    <source>
        <dbReference type="SAM" id="Phobius"/>
    </source>
</evidence>
<dbReference type="InterPro" id="IPR006385">
    <property type="entry name" value="HAD_hydro_SerB1"/>
</dbReference>
<keyword evidence="1" id="KW-0812">Transmembrane</keyword>
<feature type="transmembrane region" description="Helical" evidence="1">
    <location>
        <begin position="305"/>
        <end position="327"/>
    </location>
</feature>
<dbReference type="PANTHER" id="PTHR43344">
    <property type="entry name" value="PHOSPHOSERINE PHOSPHATASE"/>
    <property type="match status" value="1"/>
</dbReference>
<name>A0A6J7TB03_9ZZZZ</name>
<dbReference type="EMBL" id="CAFBQG010000122">
    <property type="protein sequence ID" value="CAB5051044.1"/>
    <property type="molecule type" value="Genomic_DNA"/>
</dbReference>
<evidence type="ECO:0000313" key="2">
    <source>
        <dbReference type="EMBL" id="CAB5051044.1"/>
    </source>
</evidence>
<sequence>MDCSRQVSPSSSHTLAIINLAFSHKWHSGFPMSTTRASIFLLPSLCNQCGTLHAQYPINVGSNPGRSSAIGAVPEPESIGAFFDIDNTIMRGASIYHLARGLFARKILSATDLANFAITQGKFLTYGSENLSDMARITENALSFVTGRNVDEVTALSEDIYDEIMADKVWPGTVQLAHMHRAAGHQVWLVSAAPIELANIIATKLGLTGAIATVSEVENGVYTGRLKNPPMHGAEKALAVARLAHEHHLVLDHSFAYSDSSNDIPLLNSVGNPTAINPDSSLRTYANEHGWPVHDFRRQRLVKRYGIPAGATAIALVGAGAGLAIAATRRSRA</sequence>
<dbReference type="PANTHER" id="PTHR43344:SF15">
    <property type="entry name" value="PHOSPHOSERINE PHOSPHATASE SERB1"/>
    <property type="match status" value="1"/>
</dbReference>
<dbReference type="CDD" id="cd02612">
    <property type="entry name" value="HAD_PGPPase"/>
    <property type="match status" value="1"/>
</dbReference>